<protein>
    <recommendedName>
        <fullName evidence="5">procollagen-proline 4-dioxygenase</fullName>
        <ecNumber evidence="5">1.14.11.2</ecNumber>
    </recommendedName>
</protein>
<comment type="cofactor">
    <cofactor evidence="1">
        <name>L-ascorbate</name>
        <dbReference type="ChEBI" id="CHEBI:38290"/>
    </cofactor>
</comment>
<dbReference type="InterPro" id="IPR045054">
    <property type="entry name" value="P4HA-like"/>
</dbReference>
<feature type="coiled-coil region" evidence="13">
    <location>
        <begin position="13"/>
        <end position="40"/>
    </location>
</feature>
<keyword evidence="8" id="KW-0847">Vitamin C</keyword>
<evidence type="ECO:0000256" key="5">
    <source>
        <dbReference type="ARBA" id="ARBA00012269"/>
    </source>
</evidence>
<dbReference type="Gene3D" id="2.60.120.620">
    <property type="entry name" value="q2cbj1_9rhob like domain"/>
    <property type="match status" value="1"/>
</dbReference>
<keyword evidence="12" id="KW-0325">Glycoprotein</keyword>
<dbReference type="GO" id="GO:0005506">
    <property type="term" value="F:iron ion binding"/>
    <property type="evidence" value="ECO:0007669"/>
    <property type="project" value="InterPro"/>
</dbReference>
<dbReference type="FunFam" id="2.60.120.620:FF:000001">
    <property type="entry name" value="Prolyl 4-hydroxylase subunit alpha 2"/>
    <property type="match status" value="1"/>
</dbReference>
<evidence type="ECO:0000256" key="3">
    <source>
        <dbReference type="ARBA" id="ARBA00004319"/>
    </source>
</evidence>
<organism evidence="15 16">
    <name type="scientific">Acrobeloides nanus</name>
    <dbReference type="NCBI Taxonomy" id="290746"/>
    <lineage>
        <taxon>Eukaryota</taxon>
        <taxon>Metazoa</taxon>
        <taxon>Ecdysozoa</taxon>
        <taxon>Nematoda</taxon>
        <taxon>Chromadorea</taxon>
        <taxon>Rhabditida</taxon>
        <taxon>Tylenchina</taxon>
        <taxon>Cephalobomorpha</taxon>
        <taxon>Cephaloboidea</taxon>
        <taxon>Cephalobidae</taxon>
        <taxon>Acrobeloides</taxon>
    </lineage>
</organism>
<dbReference type="Proteomes" id="UP000887540">
    <property type="component" value="Unplaced"/>
</dbReference>
<dbReference type="AlphaFoldDB" id="A0A914EF87"/>
<evidence type="ECO:0000256" key="11">
    <source>
        <dbReference type="ARBA" id="ARBA00023004"/>
    </source>
</evidence>
<evidence type="ECO:0000313" key="15">
    <source>
        <dbReference type="Proteomes" id="UP000887540"/>
    </source>
</evidence>
<dbReference type="GO" id="GO:0031418">
    <property type="term" value="F:L-ascorbic acid binding"/>
    <property type="evidence" value="ECO:0007669"/>
    <property type="project" value="UniProtKB-KW"/>
</dbReference>
<keyword evidence="9" id="KW-0223">Dioxygenase</keyword>
<keyword evidence="7" id="KW-0256">Endoplasmic reticulum</keyword>
<dbReference type="GO" id="GO:0004656">
    <property type="term" value="F:procollagen-proline 4-dioxygenase activity"/>
    <property type="evidence" value="ECO:0007669"/>
    <property type="project" value="UniProtKB-EC"/>
</dbReference>
<evidence type="ECO:0000256" key="2">
    <source>
        <dbReference type="ARBA" id="ARBA00002035"/>
    </source>
</evidence>
<dbReference type="InterPro" id="IPR013547">
    <property type="entry name" value="P4H_N"/>
</dbReference>
<dbReference type="Gene3D" id="1.25.40.10">
    <property type="entry name" value="Tetratricopeptide repeat domain"/>
    <property type="match status" value="1"/>
</dbReference>
<reference evidence="16" key="1">
    <citation type="submission" date="2022-11" db="UniProtKB">
        <authorList>
            <consortium name="WormBaseParasite"/>
        </authorList>
    </citation>
    <scope>IDENTIFICATION</scope>
</reference>
<dbReference type="Pfam" id="PF13640">
    <property type="entry name" value="2OG-FeII_Oxy_3"/>
    <property type="match status" value="1"/>
</dbReference>
<feature type="domain" description="Fe2OG dioxygenase" evidence="14">
    <location>
        <begin position="372"/>
        <end position="480"/>
    </location>
</feature>
<evidence type="ECO:0000256" key="6">
    <source>
        <dbReference type="ARBA" id="ARBA00022723"/>
    </source>
</evidence>
<evidence type="ECO:0000256" key="9">
    <source>
        <dbReference type="ARBA" id="ARBA00022964"/>
    </source>
</evidence>
<evidence type="ECO:0000256" key="12">
    <source>
        <dbReference type="ARBA" id="ARBA00023180"/>
    </source>
</evidence>
<dbReference type="WBParaSite" id="ACRNAN_scaffold743.g23683.t1">
    <property type="protein sequence ID" value="ACRNAN_scaffold743.g23683.t1"/>
    <property type="gene ID" value="ACRNAN_scaffold743.g23683"/>
</dbReference>
<name>A0A914EF87_9BILA</name>
<evidence type="ECO:0000313" key="16">
    <source>
        <dbReference type="WBParaSite" id="ACRNAN_scaffold743.g23683.t1"/>
    </source>
</evidence>
<evidence type="ECO:0000256" key="13">
    <source>
        <dbReference type="SAM" id="Coils"/>
    </source>
</evidence>
<dbReference type="Pfam" id="PF08336">
    <property type="entry name" value="P4Ha_N"/>
    <property type="match status" value="1"/>
</dbReference>
<comment type="subcellular location">
    <subcellularLocation>
        <location evidence="3">Endoplasmic reticulum lumen</location>
    </subcellularLocation>
</comment>
<dbReference type="PANTHER" id="PTHR10869:SF244">
    <property type="entry name" value="PROLYL 4-HYDROXYLASE SUBUNIT ALPHA-2"/>
    <property type="match status" value="1"/>
</dbReference>
<comment type="function">
    <text evidence="2">Catalyzes the post-translational formation of 4-hydroxyproline in -Xaa-Pro-Gly- sequences in collagens and other proteins.</text>
</comment>
<dbReference type="GO" id="GO:0005788">
    <property type="term" value="C:endoplasmic reticulum lumen"/>
    <property type="evidence" value="ECO:0007669"/>
    <property type="project" value="UniProtKB-SubCell"/>
</dbReference>
<keyword evidence="15" id="KW-1185">Reference proteome</keyword>
<evidence type="ECO:0000256" key="10">
    <source>
        <dbReference type="ARBA" id="ARBA00023002"/>
    </source>
</evidence>
<dbReference type="Pfam" id="PF23558">
    <property type="entry name" value="TPR_P4H"/>
    <property type="match status" value="1"/>
</dbReference>
<evidence type="ECO:0000256" key="1">
    <source>
        <dbReference type="ARBA" id="ARBA00001961"/>
    </source>
</evidence>
<evidence type="ECO:0000256" key="7">
    <source>
        <dbReference type="ARBA" id="ARBA00022824"/>
    </source>
</evidence>
<dbReference type="SUPFAM" id="SSF48452">
    <property type="entry name" value="TPR-like"/>
    <property type="match status" value="1"/>
</dbReference>
<dbReference type="EC" id="1.14.11.2" evidence="5"/>
<accession>A0A914EF87</accession>
<dbReference type="Gene3D" id="6.10.140.1460">
    <property type="match status" value="1"/>
</dbReference>
<dbReference type="InterPro" id="IPR044862">
    <property type="entry name" value="Pro_4_hyd_alph_FE2OG_OXY"/>
</dbReference>
<comment type="similarity">
    <text evidence="4">Belongs to the P4HA family.</text>
</comment>
<keyword evidence="6" id="KW-0479">Metal-binding</keyword>
<sequence length="517" mass="59929">VEKGIPELINSYIESENARLNELKRFAEQYKNKNDDISKNMNSVSNPINAFHLIKRLTSTWKELVNQMKHDVSNDFLQNISTTARYSFPQDEDLSGAAIGLLRLQDTYRLDTHDLARGIVMGKKISEELSAHDIFEIARLAYNQEDYYHTLLWMEESLEKIKIEDPPTAAESDILEYLAFSLYKQGNLKRALQVTDRLYEIAPYHSRAKGNIQWYEDQLAAEGVRRSEMRKNIPPLENTRPVDNFENLERHMYEALCRGEVPVSVKETSKLYCYYKMDRPFLRLAPFKVEIMRFNPLAVMFRDIISDEEIEVVQSLARPKLARATVQNSQTGQLETASYRISKSAWLKATEHEVVARINSRLDYMTNLDMDTAEELQVANYGIGGHYDPHYDFARKEETKAFSDLGTGNRIATVLLYMSQPELGAATVFTELKQTNWPKKNDALFWYNLLRNGEGDLRTRHAACPVLLGVKWVSNKWIHEKSQEFRRPCGLKPSTYERYVGDLGAPEPRYHWNIRSE</sequence>
<dbReference type="SMART" id="SM00702">
    <property type="entry name" value="P4Hc"/>
    <property type="match status" value="1"/>
</dbReference>
<evidence type="ECO:0000259" key="14">
    <source>
        <dbReference type="PROSITE" id="PS51471"/>
    </source>
</evidence>
<dbReference type="InterPro" id="IPR006620">
    <property type="entry name" value="Pro_4_hyd_alph"/>
</dbReference>
<keyword evidence="10" id="KW-0560">Oxidoreductase</keyword>
<dbReference type="PROSITE" id="PS51471">
    <property type="entry name" value="FE2OG_OXY"/>
    <property type="match status" value="1"/>
</dbReference>
<dbReference type="PANTHER" id="PTHR10869">
    <property type="entry name" value="PROLYL 4-HYDROXYLASE ALPHA SUBUNIT"/>
    <property type="match status" value="1"/>
</dbReference>
<dbReference type="InterPro" id="IPR005123">
    <property type="entry name" value="Oxoglu/Fe-dep_dioxygenase_dom"/>
</dbReference>
<keyword evidence="13" id="KW-0175">Coiled coil</keyword>
<dbReference type="InterPro" id="IPR059068">
    <property type="entry name" value="TPR_P4H"/>
</dbReference>
<dbReference type="FunFam" id="1.25.40.10:FF:000006">
    <property type="entry name" value="Prolyl 4-hydroxylase subunit alpha 2"/>
    <property type="match status" value="1"/>
</dbReference>
<proteinExistence type="inferred from homology"/>
<keyword evidence="11" id="KW-0408">Iron</keyword>
<evidence type="ECO:0000256" key="4">
    <source>
        <dbReference type="ARBA" id="ARBA00006511"/>
    </source>
</evidence>
<dbReference type="InterPro" id="IPR011990">
    <property type="entry name" value="TPR-like_helical_dom_sf"/>
</dbReference>
<evidence type="ECO:0000256" key="8">
    <source>
        <dbReference type="ARBA" id="ARBA00022896"/>
    </source>
</evidence>